<comment type="similarity">
    <text evidence="1">Belongs to the GTP cyclohydrolase I type 2/NIF3 family.</text>
</comment>
<evidence type="ECO:0000313" key="6">
    <source>
        <dbReference type="EMBL" id="KAB1632795.1"/>
    </source>
</evidence>
<comment type="caution">
    <text evidence="6">The sequence shown here is derived from an EMBL/GenBank/DDBJ whole genome shotgun (WGS) entry which is preliminary data.</text>
</comment>
<dbReference type="InterPro" id="IPR002678">
    <property type="entry name" value="DUF34/NIF3"/>
</dbReference>
<keyword evidence="4 5" id="KW-0479">Metal-binding</keyword>
<dbReference type="NCBIfam" id="TIGR00486">
    <property type="entry name" value="YbgI_SA1388"/>
    <property type="match status" value="1"/>
</dbReference>
<comment type="subunit">
    <text evidence="2">Homohexamer.</text>
</comment>
<protein>
    <recommendedName>
        <fullName evidence="3">GTP cyclohydrolase 1 type 2 homolog</fullName>
    </recommendedName>
</protein>
<feature type="binding site" evidence="5">
    <location>
        <position position="228"/>
    </location>
    <ligand>
        <name>a divalent metal cation</name>
        <dbReference type="ChEBI" id="CHEBI:60240"/>
        <label>1</label>
    </ligand>
</feature>
<dbReference type="Gene3D" id="3.40.1390.30">
    <property type="entry name" value="NIF3 (NGG1p interacting factor 3)-like"/>
    <property type="match status" value="2"/>
</dbReference>
<dbReference type="Proteomes" id="UP000481339">
    <property type="component" value="Unassembled WGS sequence"/>
</dbReference>
<feature type="binding site" evidence="5">
    <location>
        <position position="104"/>
    </location>
    <ligand>
        <name>a divalent metal cation</name>
        <dbReference type="ChEBI" id="CHEBI:60240"/>
        <label>1</label>
    </ligand>
</feature>
<evidence type="ECO:0000256" key="1">
    <source>
        <dbReference type="ARBA" id="ARBA00006964"/>
    </source>
</evidence>
<evidence type="ECO:0000256" key="3">
    <source>
        <dbReference type="ARBA" id="ARBA00022112"/>
    </source>
</evidence>
<feature type="binding site" evidence="5">
    <location>
        <position position="65"/>
    </location>
    <ligand>
        <name>a divalent metal cation</name>
        <dbReference type="ChEBI" id="CHEBI:60240"/>
        <label>1</label>
    </ligand>
</feature>
<dbReference type="AlphaFoldDB" id="A0A7C8BNU8"/>
<evidence type="ECO:0000256" key="2">
    <source>
        <dbReference type="ARBA" id="ARBA00011643"/>
    </source>
</evidence>
<evidence type="ECO:0000256" key="4">
    <source>
        <dbReference type="ARBA" id="ARBA00022723"/>
    </source>
</evidence>
<dbReference type="EMBL" id="WBKA01000002">
    <property type="protein sequence ID" value="KAB1632795.1"/>
    <property type="molecule type" value="Genomic_DNA"/>
</dbReference>
<dbReference type="GO" id="GO:0005737">
    <property type="term" value="C:cytoplasm"/>
    <property type="evidence" value="ECO:0007669"/>
    <property type="project" value="TreeGrafter"/>
</dbReference>
<dbReference type="InterPro" id="IPR036069">
    <property type="entry name" value="DUF34/NIF3_sf"/>
</dbReference>
<dbReference type="Pfam" id="PF01784">
    <property type="entry name" value="DUF34_NIF3"/>
    <property type="match status" value="1"/>
</dbReference>
<keyword evidence="7" id="KW-1185">Reference proteome</keyword>
<dbReference type="RefSeq" id="WP_158035717.1">
    <property type="nucleotide sequence ID" value="NZ_BAAAZV010000003.1"/>
</dbReference>
<accession>A0A7C8BNU8</accession>
<dbReference type="OrthoDB" id="9795763at2"/>
<name>A0A7C8BNU8_9MICO</name>
<dbReference type="SUPFAM" id="SSF102705">
    <property type="entry name" value="NIF3 (NGG1p interacting factor 3)-like"/>
    <property type="match status" value="1"/>
</dbReference>
<dbReference type="FunFam" id="3.40.1390.30:FF:000001">
    <property type="entry name" value="GTP cyclohydrolase 1 type 2"/>
    <property type="match status" value="1"/>
</dbReference>
<gene>
    <name evidence="6" type="ORF">F8O02_02690</name>
</gene>
<dbReference type="PANTHER" id="PTHR13799:SF14">
    <property type="entry name" value="GTP CYCLOHYDROLASE 1 TYPE 2 HOMOLOG"/>
    <property type="match status" value="1"/>
</dbReference>
<evidence type="ECO:0000313" key="7">
    <source>
        <dbReference type="Proteomes" id="UP000481339"/>
    </source>
</evidence>
<proteinExistence type="inferred from homology"/>
<evidence type="ECO:0000256" key="5">
    <source>
        <dbReference type="PIRSR" id="PIRSR602678-1"/>
    </source>
</evidence>
<reference evidence="6 7" key="1">
    <citation type="submission" date="2019-09" db="EMBL/GenBank/DDBJ databases">
        <title>Phylogeny of genus Pseudoclavibacter and closely related genus.</title>
        <authorList>
            <person name="Li Y."/>
        </authorList>
    </citation>
    <scope>NUCLEOTIDE SEQUENCE [LARGE SCALE GENOMIC DNA]</scope>
    <source>
        <strain evidence="6 7">JCM 16921</strain>
    </source>
</reference>
<feature type="binding site" evidence="5">
    <location>
        <position position="232"/>
    </location>
    <ligand>
        <name>a divalent metal cation</name>
        <dbReference type="ChEBI" id="CHEBI:60240"/>
        <label>1</label>
    </ligand>
</feature>
<dbReference type="GO" id="GO:0046872">
    <property type="term" value="F:metal ion binding"/>
    <property type="evidence" value="ECO:0007669"/>
    <property type="project" value="UniProtKB-KW"/>
</dbReference>
<organism evidence="6 7">
    <name type="scientific">Pseudoclavibacter caeni</name>
    <dbReference type="NCBI Taxonomy" id="908846"/>
    <lineage>
        <taxon>Bacteria</taxon>
        <taxon>Bacillati</taxon>
        <taxon>Actinomycetota</taxon>
        <taxon>Actinomycetes</taxon>
        <taxon>Micrococcales</taxon>
        <taxon>Microbacteriaceae</taxon>
        <taxon>Pseudoclavibacter</taxon>
    </lineage>
</organism>
<dbReference type="PANTHER" id="PTHR13799">
    <property type="entry name" value="NGG1 INTERACTING FACTOR 3"/>
    <property type="match status" value="1"/>
</dbReference>
<sequence length="272" mass="28161">MTTLQDVLDAAEALWPTRLAEDWDNPGLAVGDPAWPVSRVRLALDVTSETLDEAVADGAQVLFTHHPALFHPLRSLDARSASARVPLRAARAGVALLSAHTNADAAPGGVNAVLADLIGLADQRPLVPIPGEPDAGIGRLGTLPAGATLGGLAARIARVLPSTASQVRVSGDPALPVRTVAVCSGAGDSLLTLPQVLAADVYVTADLRHHVSLDARAAGLGGLINVSHWASEWLWLPVAARQLAARLEADGHPVAVSVSDTRTDPWDFAIAQ</sequence>
<feature type="binding site" evidence="5">
    <location>
        <position position="66"/>
    </location>
    <ligand>
        <name>a divalent metal cation</name>
        <dbReference type="ChEBI" id="CHEBI:60240"/>
        <label>1</label>
    </ligand>
</feature>